<evidence type="ECO:0000256" key="2">
    <source>
        <dbReference type="ARBA" id="ARBA00003015"/>
    </source>
</evidence>
<feature type="binding site" evidence="7">
    <location>
        <position position="167"/>
    </location>
    <ligand>
        <name>substrate</name>
    </ligand>
</feature>
<dbReference type="RefSeq" id="WP_111320342.1">
    <property type="nucleotide sequence ID" value="NZ_BIFX01000001.1"/>
</dbReference>
<evidence type="ECO:0000256" key="1">
    <source>
        <dbReference type="ARBA" id="ARBA00000142"/>
    </source>
</evidence>
<dbReference type="PROSITE" id="PS51625">
    <property type="entry name" value="SAM_MT_TRMB"/>
    <property type="match status" value="1"/>
</dbReference>
<feature type="binding site" evidence="7">
    <location>
        <position position="57"/>
    </location>
    <ligand>
        <name>S-adenosyl-L-methionine</name>
        <dbReference type="ChEBI" id="CHEBI:59789"/>
    </ligand>
</feature>
<evidence type="ECO:0000313" key="9">
    <source>
        <dbReference type="Proteomes" id="UP000248806"/>
    </source>
</evidence>
<reference evidence="8 9" key="1">
    <citation type="submission" date="2018-06" db="EMBL/GenBank/DDBJ databases">
        <title>Genomic Encyclopedia of Archaeal and Bacterial Type Strains, Phase II (KMG-II): from individual species to whole genera.</title>
        <authorList>
            <person name="Goeker M."/>
        </authorList>
    </citation>
    <scope>NUCLEOTIDE SEQUENCE [LARGE SCALE GENOMIC DNA]</scope>
    <source>
        <strain evidence="8 9">ATCC BAA-1881</strain>
    </source>
</reference>
<keyword evidence="3 7" id="KW-0489">Methyltransferase</keyword>
<dbReference type="HAMAP" id="MF_01057">
    <property type="entry name" value="tRNA_methyltr_TrmB"/>
    <property type="match status" value="1"/>
</dbReference>
<keyword evidence="5 7" id="KW-0949">S-adenosyl-L-methionine</keyword>
<comment type="caution">
    <text evidence="8">The sequence shown here is derived from an EMBL/GenBank/DDBJ whole genome shotgun (WGS) entry which is preliminary data.</text>
</comment>
<keyword evidence="4 7" id="KW-0808">Transferase</keyword>
<evidence type="ECO:0000256" key="3">
    <source>
        <dbReference type="ARBA" id="ARBA00022603"/>
    </source>
</evidence>
<comment type="function">
    <text evidence="2 7">Catalyzes the formation of N(7)-methylguanine at position 46 (m7G46) in tRNA.</text>
</comment>
<gene>
    <name evidence="7" type="primary">trmB</name>
    <name evidence="8" type="ORF">EI42_01459</name>
</gene>
<dbReference type="UniPathway" id="UPA00989"/>
<evidence type="ECO:0000256" key="6">
    <source>
        <dbReference type="ARBA" id="ARBA00022694"/>
    </source>
</evidence>
<dbReference type="AlphaFoldDB" id="A0A326UDU9"/>
<feature type="binding site" evidence="7">
    <location>
        <position position="131"/>
    </location>
    <ligand>
        <name>S-adenosyl-L-methionine</name>
        <dbReference type="ChEBI" id="CHEBI:59789"/>
    </ligand>
</feature>
<comment type="similarity">
    <text evidence="7">Belongs to the class I-like SAM-binding methyltransferase superfamily. TrmB family.</text>
</comment>
<dbReference type="InterPro" id="IPR055361">
    <property type="entry name" value="tRNA_methyltr_TrmB_bact"/>
</dbReference>
<comment type="caution">
    <text evidence="7">Lacks conserved residue(s) required for the propagation of feature annotation.</text>
</comment>
<dbReference type="EC" id="2.1.1.33" evidence="7"/>
<evidence type="ECO:0000256" key="5">
    <source>
        <dbReference type="ARBA" id="ARBA00022691"/>
    </source>
</evidence>
<dbReference type="Pfam" id="PF02390">
    <property type="entry name" value="Methyltransf_4"/>
    <property type="match status" value="1"/>
</dbReference>
<sequence length="225" mass="26799">MPRRTFLRFTRAQQIDQHEQQHYLRCYSPEALFHNWQQFPPLTSAALFENEQPLELEIGCGSGELLLFLARERPHTNFVGVDISRKMLDKAVEQAVRYRLPNLKFINADFRQMYPLLMPDTLKSVYLHFPDPHLRPRHQKRRLLNAEFLEQMHRALKPEGTLSVMTDVCDFFFDMLAIIEQDTRFQKCHSERYLTGSDLPVRSHFQRVWEGYGEQVYRCLIQKKA</sequence>
<organism evidence="8 9">
    <name type="scientific">Thermosporothrix hazakensis</name>
    <dbReference type="NCBI Taxonomy" id="644383"/>
    <lineage>
        <taxon>Bacteria</taxon>
        <taxon>Bacillati</taxon>
        <taxon>Chloroflexota</taxon>
        <taxon>Ktedonobacteria</taxon>
        <taxon>Ktedonobacterales</taxon>
        <taxon>Thermosporotrichaceae</taxon>
        <taxon>Thermosporothrix</taxon>
    </lineage>
</organism>
<keyword evidence="9" id="KW-1185">Reference proteome</keyword>
<dbReference type="PANTHER" id="PTHR23417:SF14">
    <property type="entry name" value="PENTACOTRIPEPTIDE-REPEAT REGION OF PRORP DOMAIN-CONTAINING PROTEIN"/>
    <property type="match status" value="1"/>
</dbReference>
<dbReference type="NCBIfam" id="TIGR00091">
    <property type="entry name" value="tRNA (guanosine(46)-N7)-methyltransferase TrmB"/>
    <property type="match status" value="1"/>
</dbReference>
<dbReference type="CDD" id="cd02440">
    <property type="entry name" value="AdoMet_MTases"/>
    <property type="match status" value="1"/>
</dbReference>
<dbReference type="OrthoDB" id="9802090at2"/>
<dbReference type="Gene3D" id="3.40.50.150">
    <property type="entry name" value="Vaccinia Virus protein VP39"/>
    <property type="match status" value="1"/>
</dbReference>
<dbReference type="SUPFAM" id="SSF53335">
    <property type="entry name" value="S-adenosyl-L-methionine-dependent methyltransferases"/>
    <property type="match status" value="1"/>
</dbReference>
<keyword evidence="6 7" id="KW-0819">tRNA processing</keyword>
<feature type="binding site" evidence="7">
    <location>
        <position position="82"/>
    </location>
    <ligand>
        <name>S-adenosyl-L-methionine</name>
        <dbReference type="ChEBI" id="CHEBI:59789"/>
    </ligand>
</feature>
<dbReference type="InterPro" id="IPR029063">
    <property type="entry name" value="SAM-dependent_MTases_sf"/>
</dbReference>
<dbReference type="GO" id="GO:0043527">
    <property type="term" value="C:tRNA methyltransferase complex"/>
    <property type="evidence" value="ECO:0007669"/>
    <property type="project" value="TreeGrafter"/>
</dbReference>
<dbReference type="EMBL" id="QKUF01000003">
    <property type="protein sequence ID" value="PZW32914.1"/>
    <property type="molecule type" value="Genomic_DNA"/>
</dbReference>
<dbReference type="Proteomes" id="UP000248806">
    <property type="component" value="Unassembled WGS sequence"/>
</dbReference>
<evidence type="ECO:0000256" key="4">
    <source>
        <dbReference type="ARBA" id="ARBA00022679"/>
    </source>
</evidence>
<dbReference type="InterPro" id="IPR003358">
    <property type="entry name" value="tRNA_(Gua-N-7)_MeTrfase_Trmb"/>
</dbReference>
<proteinExistence type="inferred from homology"/>
<evidence type="ECO:0000256" key="7">
    <source>
        <dbReference type="HAMAP-Rule" id="MF_01057"/>
    </source>
</evidence>
<protein>
    <recommendedName>
        <fullName evidence="7">tRNA (guanine-N(7)-)-methyltransferase</fullName>
        <ecNumber evidence="7">2.1.1.33</ecNumber>
    </recommendedName>
    <alternativeName>
        <fullName evidence="7">tRNA (guanine(46)-N(7))-methyltransferase</fullName>
    </alternativeName>
    <alternativeName>
        <fullName evidence="7">tRNA(m7G46)-methyltransferase</fullName>
    </alternativeName>
</protein>
<name>A0A326UDU9_THEHA</name>
<comment type="pathway">
    <text evidence="7">tRNA modification; N(7)-methylguanine-tRNA biosynthesis.</text>
</comment>
<dbReference type="PANTHER" id="PTHR23417">
    <property type="entry name" value="3-DEOXY-D-MANNO-OCTULOSONIC-ACID TRANSFERASE/TRNA GUANINE-N 7 - -METHYLTRANSFERASE"/>
    <property type="match status" value="1"/>
</dbReference>
<comment type="catalytic activity">
    <reaction evidence="1 7">
        <text>guanosine(46) in tRNA + S-adenosyl-L-methionine = N(7)-methylguanosine(46) in tRNA + S-adenosyl-L-homocysteine</text>
        <dbReference type="Rhea" id="RHEA:42708"/>
        <dbReference type="Rhea" id="RHEA-COMP:10188"/>
        <dbReference type="Rhea" id="RHEA-COMP:10189"/>
        <dbReference type="ChEBI" id="CHEBI:57856"/>
        <dbReference type="ChEBI" id="CHEBI:59789"/>
        <dbReference type="ChEBI" id="CHEBI:74269"/>
        <dbReference type="ChEBI" id="CHEBI:74480"/>
        <dbReference type="EC" id="2.1.1.33"/>
    </reaction>
</comment>
<dbReference type="GO" id="GO:0008176">
    <property type="term" value="F:tRNA (guanine(46)-N7)-methyltransferase activity"/>
    <property type="evidence" value="ECO:0007669"/>
    <property type="project" value="UniProtKB-UniRule"/>
</dbReference>
<evidence type="ECO:0000313" key="8">
    <source>
        <dbReference type="EMBL" id="PZW32914.1"/>
    </source>
</evidence>
<feature type="binding site" evidence="7">
    <location>
        <position position="109"/>
    </location>
    <ligand>
        <name>S-adenosyl-L-methionine</name>
        <dbReference type="ChEBI" id="CHEBI:59789"/>
    </ligand>
</feature>
<accession>A0A326UDU9</accession>